<dbReference type="STRING" id="28117.BHV66_03500"/>
<evidence type="ECO:0000256" key="1">
    <source>
        <dbReference type="SAM" id="Coils"/>
    </source>
</evidence>
<dbReference type="GO" id="GO:0003677">
    <property type="term" value="F:DNA binding"/>
    <property type="evidence" value="ECO:0007669"/>
    <property type="project" value="InterPro"/>
</dbReference>
<feature type="domain" description="Restriction endonuclease type IV Mrr" evidence="2">
    <location>
        <begin position="165"/>
        <end position="271"/>
    </location>
</feature>
<dbReference type="InterPro" id="IPR007560">
    <property type="entry name" value="Restrct_endonuc_IV_Mrr"/>
</dbReference>
<dbReference type="Proteomes" id="UP000187417">
    <property type="component" value="Unassembled WGS sequence"/>
</dbReference>
<dbReference type="SUPFAM" id="SSF52980">
    <property type="entry name" value="Restriction endonuclease-like"/>
    <property type="match status" value="1"/>
</dbReference>
<evidence type="ECO:0000313" key="4">
    <source>
        <dbReference type="Proteomes" id="UP000187417"/>
    </source>
</evidence>
<feature type="coiled-coil region" evidence="1">
    <location>
        <begin position="90"/>
        <end position="151"/>
    </location>
</feature>
<keyword evidence="1" id="KW-0175">Coiled coil</keyword>
<sequence length="305" mass="35078">MKKISPQAIVALEKALSVIYWYKDDLKRYLYQAIDHAEILSVINWSEPKRNIVARVISMLEKNGEKTYDTLLQLILDVSTFDDFTHLIALENGKEKVRQAKDAVAALRKHTSGHVNIQQETEFIKQRREQLQKQTSELNRVKQSIEQLKEIFYNLASTKDFQARGYALEKLLNDLFLLYDLAPKSSFKITGEQIDGAFTFNNDEYLLEAKWRNELTAIDDLDAFSGKLQRKLDNTLGLFISINGFSPDAISAFSSGRKLMFLMDGTDIMAILDERISLPDLLRQKKRAAAHTGNIYLRYQDMISK</sequence>
<protein>
    <recommendedName>
        <fullName evidence="2">Restriction endonuclease type IV Mrr domain-containing protein</fullName>
    </recommendedName>
</protein>
<dbReference type="AlphaFoldDB" id="A0A1Q6FA36"/>
<accession>A0A1Q6FA36</accession>
<evidence type="ECO:0000313" key="3">
    <source>
        <dbReference type="EMBL" id="OKY95730.1"/>
    </source>
</evidence>
<evidence type="ECO:0000259" key="2">
    <source>
        <dbReference type="Pfam" id="PF04471"/>
    </source>
</evidence>
<dbReference type="GO" id="GO:0004519">
    <property type="term" value="F:endonuclease activity"/>
    <property type="evidence" value="ECO:0007669"/>
    <property type="project" value="InterPro"/>
</dbReference>
<gene>
    <name evidence="3" type="ORF">BHV66_03500</name>
</gene>
<dbReference type="InterPro" id="IPR011335">
    <property type="entry name" value="Restrct_endonuc-II-like"/>
</dbReference>
<dbReference type="EMBL" id="MNQH01000004">
    <property type="protein sequence ID" value="OKY95730.1"/>
    <property type="molecule type" value="Genomic_DNA"/>
</dbReference>
<reference evidence="3 4" key="1">
    <citation type="journal article" date="2016" name="Nat. Biotechnol.">
        <title>Measurement of bacterial replication rates in microbial communities.</title>
        <authorList>
            <person name="Brown C.T."/>
            <person name="Olm M.R."/>
            <person name="Thomas B.C."/>
            <person name="Banfield J.F."/>
        </authorList>
    </citation>
    <scope>NUCLEOTIDE SEQUENCE [LARGE SCALE GENOMIC DNA]</scope>
    <source>
        <strain evidence="3">CAG:67_53_122</strain>
    </source>
</reference>
<name>A0A1Q6FA36_9BACT</name>
<proteinExistence type="predicted"/>
<organism evidence="3 4">
    <name type="scientific">Alistipes putredinis</name>
    <dbReference type="NCBI Taxonomy" id="28117"/>
    <lineage>
        <taxon>Bacteria</taxon>
        <taxon>Pseudomonadati</taxon>
        <taxon>Bacteroidota</taxon>
        <taxon>Bacteroidia</taxon>
        <taxon>Bacteroidales</taxon>
        <taxon>Rikenellaceae</taxon>
        <taxon>Alistipes</taxon>
    </lineage>
</organism>
<dbReference type="GO" id="GO:0009307">
    <property type="term" value="P:DNA restriction-modification system"/>
    <property type="evidence" value="ECO:0007669"/>
    <property type="project" value="InterPro"/>
</dbReference>
<dbReference type="Pfam" id="PF04471">
    <property type="entry name" value="Mrr_cat"/>
    <property type="match status" value="1"/>
</dbReference>
<comment type="caution">
    <text evidence="3">The sequence shown here is derived from an EMBL/GenBank/DDBJ whole genome shotgun (WGS) entry which is preliminary data.</text>
</comment>